<dbReference type="Proteomes" id="UP000215127">
    <property type="component" value="Chromosome 1"/>
</dbReference>
<dbReference type="PANTHER" id="PTHR38695:SF1">
    <property type="entry name" value="AMINO ACID PERMEASE_ SLC12A DOMAIN-CONTAINING PROTEIN"/>
    <property type="match status" value="1"/>
</dbReference>
<dbReference type="PANTHER" id="PTHR38695">
    <property type="entry name" value="AMINO ACID PERMEASE_ SLC12A DOMAIN-CONTAINING PROTEIN"/>
    <property type="match status" value="1"/>
</dbReference>
<evidence type="ECO:0000256" key="2">
    <source>
        <dbReference type="SAM" id="Phobius"/>
    </source>
</evidence>
<keyword evidence="2" id="KW-0472">Membrane</keyword>
<keyword evidence="2" id="KW-0812">Transmembrane</keyword>
<feature type="region of interest" description="Disordered" evidence="1">
    <location>
        <begin position="78"/>
        <end position="109"/>
    </location>
</feature>
<dbReference type="InterPro" id="IPR048273">
    <property type="entry name" value="Luciferase"/>
</dbReference>
<feature type="region of interest" description="Disordered" evidence="1">
    <location>
        <begin position="138"/>
        <end position="157"/>
    </location>
</feature>
<name>A0A1X7RFV9_ZYMT9</name>
<feature type="transmembrane region" description="Helical" evidence="2">
    <location>
        <begin position="17"/>
        <end position="36"/>
    </location>
</feature>
<dbReference type="EMBL" id="LT853692">
    <property type="protein sequence ID" value="SMQ46285.1"/>
    <property type="molecule type" value="Genomic_DNA"/>
</dbReference>
<feature type="compositionally biased region" description="Basic and acidic residues" evidence="1">
    <location>
        <begin position="78"/>
        <end position="89"/>
    </location>
</feature>
<sequence>MATESSTATVLTADEPVMLALWCLGSLLVAATLVPASKYIQQDYHEFLSLGPGGTPSTIPGYLRIKALSCFALRDRYRPPPVPKHEQRPHGYLSSLPARNRPRPETRGIAPHRQVTQTVTADILPYLTVDQPKGQGNSLFFSDSSRSKPKAKRRHFHHSAVSHTFLAGWTARESSTYQPSPF</sequence>
<dbReference type="AlphaFoldDB" id="A0A1X7RFV9"/>
<protein>
    <submittedName>
        <fullName evidence="3">Uncharacterized protein</fullName>
    </submittedName>
</protein>
<dbReference type="STRING" id="1276538.A0A1X7RFV9"/>
<accession>A0A1X7RFV9</accession>
<keyword evidence="4" id="KW-1185">Reference proteome</keyword>
<keyword evidence="2" id="KW-1133">Transmembrane helix</keyword>
<feature type="compositionally biased region" description="Basic residues" evidence="1">
    <location>
        <begin position="147"/>
        <end position="157"/>
    </location>
</feature>
<proteinExistence type="predicted"/>
<evidence type="ECO:0000256" key="1">
    <source>
        <dbReference type="SAM" id="MobiDB-lite"/>
    </source>
</evidence>
<organism evidence="3 4">
    <name type="scientific">Zymoseptoria tritici (strain ST99CH_3D7)</name>
    <dbReference type="NCBI Taxonomy" id="1276538"/>
    <lineage>
        <taxon>Eukaryota</taxon>
        <taxon>Fungi</taxon>
        <taxon>Dikarya</taxon>
        <taxon>Ascomycota</taxon>
        <taxon>Pezizomycotina</taxon>
        <taxon>Dothideomycetes</taxon>
        <taxon>Dothideomycetidae</taxon>
        <taxon>Mycosphaerellales</taxon>
        <taxon>Mycosphaerellaceae</taxon>
        <taxon>Zymoseptoria</taxon>
    </lineage>
</organism>
<evidence type="ECO:0000313" key="4">
    <source>
        <dbReference type="Proteomes" id="UP000215127"/>
    </source>
</evidence>
<gene>
    <name evidence="3" type="ORF">ZT3D7_G1430</name>
</gene>
<evidence type="ECO:0000313" key="3">
    <source>
        <dbReference type="EMBL" id="SMQ46285.1"/>
    </source>
</evidence>
<reference evidence="3 4" key="1">
    <citation type="submission" date="2016-06" db="EMBL/GenBank/DDBJ databases">
        <authorList>
            <person name="Kjaerup R.B."/>
            <person name="Dalgaard T.S."/>
            <person name="Juul-Madsen H.R."/>
        </authorList>
    </citation>
    <scope>NUCLEOTIDE SEQUENCE [LARGE SCALE GENOMIC DNA]</scope>
</reference>